<evidence type="ECO:0000256" key="1">
    <source>
        <dbReference type="ARBA" id="ARBA00023125"/>
    </source>
</evidence>
<dbReference type="RefSeq" id="WP_009325679.1">
    <property type="nucleotide sequence ID" value="NZ_CAOJUJ010000002.1"/>
</dbReference>
<dbReference type="SUPFAM" id="SSF82607">
    <property type="entry name" value="YbaB-like"/>
    <property type="match status" value="1"/>
</dbReference>
<gene>
    <name evidence="5" type="ORF">ASJ35_00560</name>
    <name evidence="6" type="ORF">FYJ76_02545</name>
    <name evidence="8" type="ORF">GMD52_03075</name>
    <name evidence="7" type="ORF">GMD59_01900</name>
    <name evidence="4" type="ORF">TQ39_00500</name>
</gene>
<dbReference type="Proteomes" id="UP000449193">
    <property type="component" value="Unassembled WGS sequence"/>
</dbReference>
<reference evidence="4" key="1">
    <citation type="submission" date="2015-02" db="EMBL/GenBank/DDBJ databases">
        <title>A novel member of the family Ruminococcaceae isolated from human feces.</title>
        <authorList>
            <person name="Shkoporov A.N."/>
            <person name="Chaplin A.V."/>
            <person name="Motuzova O.V."/>
            <person name="Kafarskaia L.I."/>
            <person name="Khokhlova E.V."/>
            <person name="Efimov B.A."/>
        </authorList>
    </citation>
    <scope>NUCLEOTIDE SEQUENCE [LARGE SCALE GENOMIC DNA]</scope>
    <source>
        <strain evidence="4">585-1</strain>
    </source>
</reference>
<reference evidence="6 11" key="4">
    <citation type="submission" date="2019-08" db="EMBL/GenBank/DDBJ databases">
        <title>In-depth cultivation of the pig gut microbiome towards novel bacterial diversity and tailored functional studies.</title>
        <authorList>
            <person name="Wylensek D."/>
            <person name="Hitch T.C.A."/>
            <person name="Clavel T."/>
        </authorList>
    </citation>
    <scope>NUCLEOTIDE SEQUENCE [LARGE SCALE GENOMIC DNA]</scope>
    <source>
        <strain evidence="6 11">WCA3-601-WT-6J</strain>
    </source>
</reference>
<evidence type="ECO:0000313" key="13">
    <source>
        <dbReference type="Proteomes" id="UP000472755"/>
    </source>
</evidence>
<keyword evidence="2" id="KW-0963">Cytoplasm</keyword>
<dbReference type="EMBL" id="JXXK01000001">
    <property type="protein sequence ID" value="KJF41336.1"/>
    <property type="molecule type" value="Genomic_DNA"/>
</dbReference>
<comment type="function">
    <text evidence="2">Binds to DNA and alters its conformation. May be involved in regulation of gene expression, nucleoid organization and DNA protection.</text>
</comment>
<dbReference type="EMBL" id="LMUA01000001">
    <property type="protein sequence ID" value="KUE77816.1"/>
    <property type="molecule type" value="Genomic_DNA"/>
</dbReference>
<evidence type="ECO:0000313" key="8">
    <source>
        <dbReference type="EMBL" id="MTS50521.1"/>
    </source>
</evidence>
<keyword evidence="9" id="KW-1185">Reference proteome</keyword>
<comment type="subcellular location">
    <subcellularLocation>
        <location evidence="2">Cytoplasm</location>
        <location evidence="2">Nucleoid</location>
    </subcellularLocation>
</comment>
<dbReference type="InterPro" id="IPR004401">
    <property type="entry name" value="YbaB/EbfC"/>
</dbReference>
<dbReference type="GO" id="GO:0003677">
    <property type="term" value="F:DNA binding"/>
    <property type="evidence" value="ECO:0007669"/>
    <property type="project" value="UniProtKB-UniRule"/>
</dbReference>
<dbReference type="HAMAP" id="MF_00274">
    <property type="entry name" value="DNA_YbaB_EbfC"/>
    <property type="match status" value="1"/>
</dbReference>
<dbReference type="PANTHER" id="PTHR33449:SF1">
    <property type="entry name" value="NUCLEOID-ASSOCIATED PROTEIN YBAB"/>
    <property type="match status" value="1"/>
</dbReference>
<evidence type="ECO:0000313" key="9">
    <source>
        <dbReference type="Proteomes" id="UP000032483"/>
    </source>
</evidence>
<evidence type="ECO:0000313" key="5">
    <source>
        <dbReference type="EMBL" id="KUE77816.1"/>
    </source>
</evidence>
<dbReference type="EMBL" id="VUNJ01000002">
    <property type="protein sequence ID" value="MST90824.1"/>
    <property type="molecule type" value="Genomic_DNA"/>
</dbReference>
<sequence>MKARLPQGYGKQSQQQLMQQVQQMQENMRLKQEELENTEYSVTSGGGMVELKMTGKHQVTGLKINPDVVEKDDVEMLEDLIAAAVNEAVRVVDEASEKEMGALTGGLNIPGLGL</sequence>
<evidence type="ECO:0000313" key="12">
    <source>
        <dbReference type="Proteomes" id="UP000449193"/>
    </source>
</evidence>
<comment type="subunit">
    <text evidence="2">Homodimer.</text>
</comment>
<dbReference type="GeneID" id="42855116"/>
<dbReference type="GO" id="GO:0043590">
    <property type="term" value="C:bacterial nucleoid"/>
    <property type="evidence" value="ECO:0007669"/>
    <property type="project" value="UniProtKB-UniRule"/>
</dbReference>
<organism evidence="4 9">
    <name type="scientific">Ruthenibacterium lactatiformans</name>
    <dbReference type="NCBI Taxonomy" id="1550024"/>
    <lineage>
        <taxon>Bacteria</taxon>
        <taxon>Bacillati</taxon>
        <taxon>Bacillota</taxon>
        <taxon>Clostridia</taxon>
        <taxon>Eubacteriales</taxon>
        <taxon>Oscillospiraceae</taxon>
        <taxon>Ruthenibacterium</taxon>
    </lineage>
</organism>
<dbReference type="Gene3D" id="3.30.1310.10">
    <property type="entry name" value="Nucleoid-associated protein YbaB-like domain"/>
    <property type="match status" value="1"/>
</dbReference>
<comment type="caution">
    <text evidence="4">The sequence shown here is derived from an EMBL/GenBank/DDBJ whole genome shotgun (WGS) entry which is preliminary data.</text>
</comment>
<name>A0A0D8J487_9FIRM</name>
<evidence type="ECO:0000313" key="11">
    <source>
        <dbReference type="Proteomes" id="UP000431913"/>
    </source>
</evidence>
<proteinExistence type="inferred from homology"/>
<protein>
    <recommendedName>
        <fullName evidence="2">Nucleoid-associated protein ASJ35_00560</fullName>
    </recommendedName>
</protein>
<evidence type="ECO:0000256" key="2">
    <source>
        <dbReference type="HAMAP-Rule" id="MF_00274"/>
    </source>
</evidence>
<dbReference type="EMBL" id="WMZU01000001">
    <property type="protein sequence ID" value="MTS26037.1"/>
    <property type="molecule type" value="Genomic_DNA"/>
</dbReference>
<dbReference type="EMBL" id="WMZR01000003">
    <property type="protein sequence ID" value="MTS50521.1"/>
    <property type="molecule type" value="Genomic_DNA"/>
</dbReference>
<accession>A0A0D8J487</accession>
<comment type="similarity">
    <text evidence="2">Belongs to the YbaB/EbfC family.</text>
</comment>
<dbReference type="PIRSF" id="PIRSF004555">
    <property type="entry name" value="UCP004555"/>
    <property type="match status" value="1"/>
</dbReference>
<evidence type="ECO:0000313" key="7">
    <source>
        <dbReference type="EMBL" id="MTS26037.1"/>
    </source>
</evidence>
<dbReference type="InterPro" id="IPR036894">
    <property type="entry name" value="YbaB-like_sf"/>
</dbReference>
<evidence type="ECO:0000313" key="4">
    <source>
        <dbReference type="EMBL" id="KJF41336.1"/>
    </source>
</evidence>
<dbReference type="Proteomes" id="UP000053433">
    <property type="component" value="Unassembled WGS sequence"/>
</dbReference>
<dbReference type="Pfam" id="PF02575">
    <property type="entry name" value="YbaB_DNA_bd"/>
    <property type="match status" value="1"/>
</dbReference>
<dbReference type="GO" id="GO:0005829">
    <property type="term" value="C:cytosol"/>
    <property type="evidence" value="ECO:0007669"/>
    <property type="project" value="TreeGrafter"/>
</dbReference>
<dbReference type="NCBIfam" id="TIGR00103">
    <property type="entry name" value="DNA_YbaB_EbfC"/>
    <property type="match status" value="1"/>
</dbReference>
<dbReference type="AlphaFoldDB" id="A0A0D8J487"/>
<reference evidence="5 10" key="2">
    <citation type="submission" date="2015-10" db="EMBL/GenBank/DDBJ databases">
        <title>A novel member of the family Ruminococcaceae isolated from human faeces.</title>
        <authorList>
            <person name="Shkoporov A.N."/>
            <person name="Chaplin A.V."/>
            <person name="Motuzova O.V."/>
            <person name="Kafarskaia L.I."/>
            <person name="Efimov B.A."/>
        </authorList>
    </citation>
    <scope>NUCLEOTIDE SEQUENCE [LARGE SCALE GENOMIC DNA]</scope>
    <source>
        <strain evidence="5 10">668</strain>
    </source>
</reference>
<feature type="coiled-coil region" evidence="3">
    <location>
        <begin position="14"/>
        <end position="41"/>
    </location>
</feature>
<accession>A0A0W7TVE8</accession>
<evidence type="ECO:0000256" key="3">
    <source>
        <dbReference type="SAM" id="Coils"/>
    </source>
</evidence>
<evidence type="ECO:0000313" key="6">
    <source>
        <dbReference type="EMBL" id="MST90824.1"/>
    </source>
</evidence>
<reference evidence="12 13" key="3">
    <citation type="journal article" date="2019" name="Nat. Med.">
        <title>A library of human gut bacterial isolates paired with longitudinal multiomics data enables mechanistic microbiome research.</title>
        <authorList>
            <person name="Poyet M."/>
            <person name="Groussin M."/>
            <person name="Gibbons S.M."/>
            <person name="Avila-Pacheco J."/>
            <person name="Jiang X."/>
            <person name="Kearney S.M."/>
            <person name="Perrotta A.R."/>
            <person name="Berdy B."/>
            <person name="Zhao S."/>
            <person name="Lieberman T.D."/>
            <person name="Swanson P.K."/>
            <person name="Smith M."/>
            <person name="Roesemann S."/>
            <person name="Alexander J.E."/>
            <person name="Rich S.A."/>
            <person name="Livny J."/>
            <person name="Vlamakis H."/>
            <person name="Clish C."/>
            <person name="Bullock K."/>
            <person name="Deik A."/>
            <person name="Scott J."/>
            <person name="Pierce K.A."/>
            <person name="Xavier R.J."/>
            <person name="Alm E.J."/>
        </authorList>
    </citation>
    <scope>NUCLEOTIDE SEQUENCE [LARGE SCALE GENOMIC DNA]</scope>
    <source>
        <strain evidence="7 13">BIOML-A4</strain>
        <strain evidence="8 12">BIOML-A7</strain>
    </source>
</reference>
<dbReference type="Proteomes" id="UP000431913">
    <property type="component" value="Unassembled WGS sequence"/>
</dbReference>
<dbReference type="Proteomes" id="UP000032483">
    <property type="component" value="Unassembled WGS sequence"/>
</dbReference>
<dbReference type="PATRIC" id="fig|1550024.3.peg.112"/>
<evidence type="ECO:0000313" key="10">
    <source>
        <dbReference type="Proteomes" id="UP000053433"/>
    </source>
</evidence>
<keyword evidence="3" id="KW-0175">Coiled coil</keyword>
<keyword evidence="1 2" id="KW-0238">DNA-binding</keyword>
<dbReference type="PANTHER" id="PTHR33449">
    <property type="entry name" value="NUCLEOID-ASSOCIATED PROTEIN YBAB"/>
    <property type="match status" value="1"/>
</dbReference>
<dbReference type="Proteomes" id="UP000472755">
    <property type="component" value="Unassembled WGS sequence"/>
</dbReference>